<protein>
    <submittedName>
        <fullName evidence="1">Uncharacterized protein</fullName>
    </submittedName>
</protein>
<evidence type="ECO:0000313" key="1">
    <source>
        <dbReference type="EMBL" id="GAH70017.1"/>
    </source>
</evidence>
<comment type="caution">
    <text evidence="1">The sequence shown here is derived from an EMBL/GenBank/DDBJ whole genome shotgun (WGS) entry which is preliminary data.</text>
</comment>
<dbReference type="EMBL" id="BARU01032348">
    <property type="protein sequence ID" value="GAH70017.1"/>
    <property type="molecule type" value="Genomic_DNA"/>
</dbReference>
<gene>
    <name evidence="1" type="ORF">S03H2_51026</name>
</gene>
<organism evidence="1">
    <name type="scientific">marine sediment metagenome</name>
    <dbReference type="NCBI Taxonomy" id="412755"/>
    <lineage>
        <taxon>unclassified sequences</taxon>
        <taxon>metagenomes</taxon>
        <taxon>ecological metagenomes</taxon>
    </lineage>
</organism>
<sequence length="261" mass="29438">AMKALNNIDDIQSYRMALQASYTPEENFFKLYALYKNEAGNLFRRDAFVKEVLDEFAQKVPNVFDPGTVPVGKKLFFPKGQIRFYPGGARTLDIIDDFLATVSPGDEMIELTPKVREMLLKIAKSSAGQVGITKRVPAYLIDENIAARLNKVTTFFWGDPAAALVLRHMNKWYMAWKGMATAMRLPFHLRNAYSNMFLMYVMDVEPHMIPVRMVQAADVRLAGIGAVEWPALKTAAGKSISAEQIFRTAKEMQVIKGTAWM</sequence>
<proteinExistence type="predicted"/>
<name>X1HKN5_9ZZZZ</name>
<feature type="non-terminal residue" evidence="1">
    <location>
        <position position="1"/>
    </location>
</feature>
<accession>X1HKN5</accession>
<reference evidence="1" key="1">
    <citation type="journal article" date="2014" name="Front. Microbiol.">
        <title>High frequency of phylogenetically diverse reductive dehalogenase-homologous genes in deep subseafloor sedimentary metagenomes.</title>
        <authorList>
            <person name="Kawai M."/>
            <person name="Futagami T."/>
            <person name="Toyoda A."/>
            <person name="Takaki Y."/>
            <person name="Nishi S."/>
            <person name="Hori S."/>
            <person name="Arai W."/>
            <person name="Tsubouchi T."/>
            <person name="Morono Y."/>
            <person name="Uchiyama I."/>
            <person name="Ito T."/>
            <person name="Fujiyama A."/>
            <person name="Inagaki F."/>
            <person name="Takami H."/>
        </authorList>
    </citation>
    <scope>NUCLEOTIDE SEQUENCE</scope>
    <source>
        <strain evidence="1">Expedition CK06-06</strain>
    </source>
</reference>
<dbReference type="AlphaFoldDB" id="X1HKN5"/>
<feature type="non-terminal residue" evidence="1">
    <location>
        <position position="261"/>
    </location>
</feature>